<reference evidence="1 2" key="1">
    <citation type="journal article" date="2013" name="Genome Announc.">
        <title>Draft Genome Sequence of Indibacter alkaliphilus Strain LW1T, Isolated from Lonar Lake, a Haloalkaline Lake in the Buldana District of Maharashtra, India.</title>
        <authorList>
            <person name="Singh A."/>
            <person name="Kumar Jangir P."/>
            <person name="Sharma R."/>
            <person name="Singh A."/>
            <person name="Kumar Pinnaka A."/>
            <person name="Shivaji S."/>
        </authorList>
    </citation>
    <scope>NUCLEOTIDE SEQUENCE [LARGE SCALE GENOMIC DNA]</scope>
    <source>
        <strain evidence="2">CCUG 57479 / KCTC 22604 / LW1</strain>
    </source>
</reference>
<evidence type="ECO:0000313" key="1">
    <source>
        <dbReference type="EMBL" id="EOZ96946.1"/>
    </source>
</evidence>
<sequence length="142" mass="16878">MKKIKLIVEHSYDFELLGIVAPLKDYKMAWLLNQNLGLHLVKNPDFRMEFKDDVKIEISRFMEEKEHGFVQLLKNKSLSPDIHSAYLVPELRIMDYFLLLQDHTFELNINAYIERLSQVRLIQNIVKLDISKIKSKENLLTY</sequence>
<organism evidence="1 2">
    <name type="scientific">Indibacter alkaliphilus (strain CCUG 57479 / KCTC 22604 / LW1)</name>
    <dbReference type="NCBI Taxonomy" id="1189612"/>
    <lineage>
        <taxon>Bacteria</taxon>
        <taxon>Pseudomonadati</taxon>
        <taxon>Bacteroidota</taxon>
        <taxon>Cytophagia</taxon>
        <taxon>Cytophagales</taxon>
        <taxon>Cyclobacteriaceae</taxon>
    </lineage>
</organism>
<protein>
    <recommendedName>
        <fullName evidence="3">IPExxxVDY family protein</fullName>
    </recommendedName>
</protein>
<evidence type="ECO:0008006" key="3">
    <source>
        <dbReference type="Google" id="ProtNLM"/>
    </source>
</evidence>
<dbReference type="eggNOG" id="ENOG5032UIS">
    <property type="taxonomic scope" value="Bacteria"/>
</dbReference>
<dbReference type="AlphaFoldDB" id="S2DXT2"/>
<gene>
    <name evidence="1" type="ORF">A33Q_1864</name>
</gene>
<comment type="caution">
    <text evidence="1">The sequence shown here is derived from an EMBL/GenBank/DDBJ whole genome shotgun (WGS) entry which is preliminary data.</text>
</comment>
<dbReference type="Proteomes" id="UP000006073">
    <property type="component" value="Unassembled WGS sequence"/>
</dbReference>
<name>S2DXT2_INDAL</name>
<dbReference type="NCBIfam" id="NF033205">
    <property type="entry name" value="IPExxxVDY"/>
    <property type="match status" value="1"/>
</dbReference>
<dbReference type="RefSeq" id="WP_009034479.1">
    <property type="nucleotide sequence ID" value="NZ_ALWO02000031.1"/>
</dbReference>
<evidence type="ECO:0000313" key="2">
    <source>
        <dbReference type="Proteomes" id="UP000006073"/>
    </source>
</evidence>
<keyword evidence="2" id="KW-1185">Reference proteome</keyword>
<dbReference type="EMBL" id="ALWO02000031">
    <property type="protein sequence ID" value="EOZ96946.1"/>
    <property type="molecule type" value="Genomic_DNA"/>
</dbReference>
<dbReference type="STRING" id="1189612.A33Q_1864"/>
<accession>S2DXT2</accession>
<proteinExistence type="predicted"/>
<dbReference type="OrthoDB" id="676614at2"/>
<dbReference type="InterPro" id="IPR047690">
    <property type="entry name" value="IPExxxVDY_fam"/>
</dbReference>